<dbReference type="EMBL" id="JAPEUR010000395">
    <property type="protein sequence ID" value="KAJ4310111.1"/>
    <property type="molecule type" value="Genomic_DNA"/>
</dbReference>
<dbReference type="Proteomes" id="UP001140502">
    <property type="component" value="Unassembled WGS sequence"/>
</dbReference>
<gene>
    <name evidence="2" type="ORF">N0V84_011134</name>
</gene>
<organism evidence="2 3">
    <name type="scientific">Fusarium piperis</name>
    <dbReference type="NCBI Taxonomy" id="1435070"/>
    <lineage>
        <taxon>Eukaryota</taxon>
        <taxon>Fungi</taxon>
        <taxon>Dikarya</taxon>
        <taxon>Ascomycota</taxon>
        <taxon>Pezizomycotina</taxon>
        <taxon>Sordariomycetes</taxon>
        <taxon>Hypocreomycetidae</taxon>
        <taxon>Hypocreales</taxon>
        <taxon>Nectriaceae</taxon>
        <taxon>Fusarium</taxon>
        <taxon>Fusarium solani species complex</taxon>
    </lineage>
</organism>
<evidence type="ECO:0000313" key="3">
    <source>
        <dbReference type="Proteomes" id="UP001140502"/>
    </source>
</evidence>
<proteinExistence type="predicted"/>
<evidence type="ECO:0000313" key="2">
    <source>
        <dbReference type="EMBL" id="KAJ4310111.1"/>
    </source>
</evidence>
<feature type="compositionally biased region" description="Low complexity" evidence="1">
    <location>
        <begin position="57"/>
        <end position="66"/>
    </location>
</feature>
<feature type="compositionally biased region" description="Basic and acidic residues" evidence="1">
    <location>
        <begin position="16"/>
        <end position="37"/>
    </location>
</feature>
<keyword evidence="3" id="KW-1185">Reference proteome</keyword>
<name>A0A9W8W4A9_9HYPO</name>
<accession>A0A9W8W4A9</accession>
<protein>
    <submittedName>
        <fullName evidence="2">Uncharacterized protein</fullName>
    </submittedName>
</protein>
<sequence length="93" mass="10142">MSSNEASIDPPPTEGEMQHAAEGVKKTSPVEDDKDSMMPRYIYDTTSSVQERLMQRADAAAASTSADDGETDKEIHPNDTEAKVNSHDESNDK</sequence>
<comment type="caution">
    <text evidence="2">The sequence shown here is derived from an EMBL/GenBank/DDBJ whole genome shotgun (WGS) entry which is preliminary data.</text>
</comment>
<feature type="compositionally biased region" description="Basic and acidic residues" evidence="1">
    <location>
        <begin position="72"/>
        <end position="93"/>
    </location>
</feature>
<dbReference type="AlphaFoldDB" id="A0A9W8W4A9"/>
<evidence type="ECO:0000256" key="1">
    <source>
        <dbReference type="SAM" id="MobiDB-lite"/>
    </source>
</evidence>
<reference evidence="2" key="1">
    <citation type="submission" date="2022-10" db="EMBL/GenBank/DDBJ databases">
        <title>Tapping the CABI collections for fungal endophytes: first genome assemblies for Collariella, Neodidymelliopsis, Ascochyta clinopodiicola, Didymella pomorum, Didymosphaeria variabile, Neocosmospora piperis and Neocucurbitaria cava.</title>
        <authorList>
            <person name="Hill R."/>
        </authorList>
    </citation>
    <scope>NUCLEOTIDE SEQUENCE</scope>
    <source>
        <strain evidence="2">IMI 366586</strain>
    </source>
</reference>
<feature type="region of interest" description="Disordered" evidence="1">
    <location>
        <begin position="1"/>
        <end position="93"/>
    </location>
</feature>
<dbReference type="OrthoDB" id="5098374at2759"/>